<evidence type="ECO:0000313" key="4">
    <source>
        <dbReference type="Proteomes" id="UP000075321"/>
    </source>
</evidence>
<organism evidence="3 4">
    <name type="scientific">Halalkalicoccus paucihalophilus</name>
    <dbReference type="NCBI Taxonomy" id="1008153"/>
    <lineage>
        <taxon>Archaea</taxon>
        <taxon>Methanobacteriati</taxon>
        <taxon>Methanobacteriota</taxon>
        <taxon>Stenosarchaea group</taxon>
        <taxon>Halobacteria</taxon>
        <taxon>Halobacteriales</taxon>
        <taxon>Halococcaceae</taxon>
        <taxon>Halalkalicoccus</taxon>
    </lineage>
</organism>
<dbReference type="PATRIC" id="fig|1008153.3.peg.3123"/>
<protein>
    <recommendedName>
        <fullName evidence="2">Helix-hairpin-helix DNA-binding motif class 1 domain-containing protein</fullName>
    </recommendedName>
</protein>
<dbReference type="Pfam" id="PF14520">
    <property type="entry name" value="HHH_5"/>
    <property type="match status" value="1"/>
</dbReference>
<reference evidence="3 4" key="1">
    <citation type="submission" date="2016-02" db="EMBL/GenBank/DDBJ databases">
        <title>Genome sequence of Halalkalicoccus paucihalophilus DSM 24557.</title>
        <authorList>
            <person name="Poehlein A."/>
            <person name="Daniel R."/>
        </authorList>
    </citation>
    <scope>NUCLEOTIDE SEQUENCE [LARGE SCALE GENOMIC DNA]</scope>
    <source>
        <strain evidence="3 4">DSM 24557</strain>
    </source>
</reference>
<dbReference type="AlphaFoldDB" id="A0A151ABB2"/>
<dbReference type="GO" id="GO:0003677">
    <property type="term" value="F:DNA binding"/>
    <property type="evidence" value="ECO:0007669"/>
    <property type="project" value="InterPro"/>
</dbReference>
<keyword evidence="4" id="KW-1185">Reference proteome</keyword>
<dbReference type="InterPro" id="IPR003583">
    <property type="entry name" value="Hlx-hairpin-Hlx_DNA-bd_motif"/>
</dbReference>
<gene>
    <name evidence="3" type="ORF">HAPAU_30170</name>
</gene>
<feature type="domain" description="Helix-hairpin-helix DNA-binding motif class 1" evidence="2">
    <location>
        <begin position="140"/>
        <end position="159"/>
    </location>
</feature>
<evidence type="ECO:0000256" key="1">
    <source>
        <dbReference type="SAM" id="MobiDB-lite"/>
    </source>
</evidence>
<accession>A0A151ABB2</accession>
<dbReference type="OrthoDB" id="241095at2157"/>
<feature type="compositionally biased region" description="Acidic residues" evidence="1">
    <location>
        <begin position="125"/>
        <end position="142"/>
    </location>
</feature>
<feature type="region of interest" description="Disordered" evidence="1">
    <location>
        <begin position="114"/>
        <end position="153"/>
    </location>
</feature>
<dbReference type="InterPro" id="IPR010995">
    <property type="entry name" value="DNA_repair_Rad51/TF_NusA_a-hlx"/>
</dbReference>
<proteinExistence type="predicted"/>
<feature type="domain" description="Helix-hairpin-helix DNA-binding motif class 1" evidence="2">
    <location>
        <begin position="173"/>
        <end position="192"/>
    </location>
</feature>
<dbReference type="Proteomes" id="UP000075321">
    <property type="component" value="Unassembled WGS sequence"/>
</dbReference>
<dbReference type="SMART" id="SM00278">
    <property type="entry name" value="HhH1"/>
    <property type="match status" value="2"/>
</dbReference>
<dbReference type="RefSeq" id="WP_084383753.1">
    <property type="nucleotide sequence ID" value="NZ_LTAZ01000011.1"/>
</dbReference>
<dbReference type="GO" id="GO:0000166">
    <property type="term" value="F:nucleotide binding"/>
    <property type="evidence" value="ECO:0007669"/>
    <property type="project" value="InterPro"/>
</dbReference>
<comment type="caution">
    <text evidence="3">The sequence shown here is derived from an EMBL/GenBank/DDBJ whole genome shotgun (WGS) entry which is preliminary data.</text>
</comment>
<evidence type="ECO:0000259" key="2">
    <source>
        <dbReference type="SMART" id="SM00278"/>
    </source>
</evidence>
<sequence length="197" mass="21957">MANTDFVPSKTTRTDVQIGLIVADQRTGDLRQVIYADARIVLVRDETDATTLIPRKTFETELGTRYRVRPNAAPSIYGGQYERLRARLAEYDEQDGRKARHKADALREALDLLADTDTDMKAEETESDEDQHTEDDDQEVAFEEIPGIGPKTASRLRGLGIVTVADVNGATDDVLRSIPGIGPDALEKIRAFVEERR</sequence>
<dbReference type="SUPFAM" id="SSF47794">
    <property type="entry name" value="Rad51 N-terminal domain-like"/>
    <property type="match status" value="1"/>
</dbReference>
<name>A0A151ABB2_9EURY</name>
<dbReference type="EMBL" id="LTAZ01000011">
    <property type="protein sequence ID" value="KYH24925.1"/>
    <property type="molecule type" value="Genomic_DNA"/>
</dbReference>
<dbReference type="GO" id="GO:0006281">
    <property type="term" value="P:DNA repair"/>
    <property type="evidence" value="ECO:0007669"/>
    <property type="project" value="InterPro"/>
</dbReference>
<dbReference type="Gene3D" id="1.10.150.20">
    <property type="entry name" value="5' to 3' exonuclease, C-terminal subdomain"/>
    <property type="match status" value="1"/>
</dbReference>
<evidence type="ECO:0000313" key="3">
    <source>
        <dbReference type="EMBL" id="KYH24925.1"/>
    </source>
</evidence>